<feature type="non-terminal residue" evidence="2">
    <location>
        <position position="1"/>
    </location>
</feature>
<proteinExistence type="predicted"/>
<gene>
    <name evidence="2" type="ORF">PMEA_00005248</name>
</gene>
<reference evidence="2 3" key="1">
    <citation type="submission" date="2022-05" db="EMBL/GenBank/DDBJ databases">
        <authorList>
            <consortium name="Genoscope - CEA"/>
            <person name="William W."/>
        </authorList>
    </citation>
    <scope>NUCLEOTIDE SEQUENCE [LARGE SCALE GENOMIC DNA]</scope>
</reference>
<feature type="non-terminal residue" evidence="2">
    <location>
        <position position="65"/>
    </location>
</feature>
<protein>
    <submittedName>
        <fullName evidence="2">Uncharacterized protein</fullName>
    </submittedName>
</protein>
<evidence type="ECO:0000256" key="1">
    <source>
        <dbReference type="SAM" id="MobiDB-lite"/>
    </source>
</evidence>
<feature type="compositionally biased region" description="Basic and acidic residues" evidence="1">
    <location>
        <begin position="1"/>
        <end position="36"/>
    </location>
</feature>
<organism evidence="2 3">
    <name type="scientific">Pocillopora meandrina</name>
    <dbReference type="NCBI Taxonomy" id="46732"/>
    <lineage>
        <taxon>Eukaryota</taxon>
        <taxon>Metazoa</taxon>
        <taxon>Cnidaria</taxon>
        <taxon>Anthozoa</taxon>
        <taxon>Hexacorallia</taxon>
        <taxon>Scleractinia</taxon>
        <taxon>Astrocoeniina</taxon>
        <taxon>Pocilloporidae</taxon>
        <taxon>Pocillopora</taxon>
    </lineage>
</organism>
<evidence type="ECO:0000313" key="2">
    <source>
        <dbReference type="EMBL" id="CAH3166334.1"/>
    </source>
</evidence>
<dbReference type="EMBL" id="CALNXJ010000132">
    <property type="protein sequence ID" value="CAH3166334.1"/>
    <property type="molecule type" value="Genomic_DNA"/>
</dbReference>
<comment type="caution">
    <text evidence="2">The sequence shown here is derived from an EMBL/GenBank/DDBJ whole genome shotgun (WGS) entry which is preliminary data.</text>
</comment>
<feature type="compositionally biased region" description="Low complexity" evidence="1">
    <location>
        <begin position="37"/>
        <end position="49"/>
    </location>
</feature>
<evidence type="ECO:0000313" key="3">
    <source>
        <dbReference type="Proteomes" id="UP001159428"/>
    </source>
</evidence>
<keyword evidence="3" id="KW-1185">Reference proteome</keyword>
<feature type="region of interest" description="Disordered" evidence="1">
    <location>
        <begin position="1"/>
        <end position="65"/>
    </location>
</feature>
<accession>A0AAU9Y3C1</accession>
<dbReference type="AlphaFoldDB" id="A0AAU9Y3C1"/>
<sequence length="65" mass="6902">ESEATPVEKKVDMKDAPLADQEKSEVLSFGKSKDLDIGSSTDTSGGKDSANQEKVNLEDELSSGE</sequence>
<dbReference type="Proteomes" id="UP001159428">
    <property type="component" value="Unassembled WGS sequence"/>
</dbReference>
<name>A0AAU9Y3C1_9CNID</name>